<sequence>MCLDSYRLNAYEEAIRQYGQQQQKAIWLDIGTGAHMPLTRLLIKYGVAERVYAVEANREAYQFAKTVREHLPDEEKRKISLHGCYSKNVDWHAQDPRPNAIIHEIVGCICSDEGCIKVMHDTIRNLDGCVSLCIPYRIGTLCMPVSRPNISLVSSFCSLLLSTSVRIVKKVGIQGIFNPPKDAFLCEKPQFIEEFILHDYVRKPLDKCRMFKTKFIVEKSIAKWTGFYLAPHILTSIDNRNGDTEIDGLKQMTSWPVRYVQMYGDREEINVKQGDEIHVVFESNLTDECPTYRLEAWVHDDYLLRSSFVWKGPAIY</sequence>
<evidence type="ECO:0000313" key="2">
    <source>
        <dbReference type="EMBL" id="CAF1679715.1"/>
    </source>
</evidence>
<evidence type="ECO:0000313" key="3">
    <source>
        <dbReference type="EMBL" id="CAF2058716.1"/>
    </source>
</evidence>
<dbReference type="Proteomes" id="UP000663834">
    <property type="component" value="Unassembled WGS sequence"/>
</dbReference>
<dbReference type="Proteomes" id="UP000663887">
    <property type="component" value="Unassembled WGS sequence"/>
</dbReference>
<dbReference type="Proteomes" id="UP000676336">
    <property type="component" value="Unassembled WGS sequence"/>
</dbReference>
<protein>
    <submittedName>
        <fullName evidence="3">Uncharacterized protein</fullName>
    </submittedName>
</protein>
<dbReference type="AlphaFoldDB" id="A0A816QDM9"/>
<evidence type="ECO:0000313" key="9">
    <source>
        <dbReference type="Proteomes" id="UP000663887"/>
    </source>
</evidence>
<evidence type="ECO:0000313" key="6">
    <source>
        <dbReference type="EMBL" id="CAF3859236.1"/>
    </source>
</evidence>
<dbReference type="EMBL" id="CAJOBH010000443">
    <property type="protein sequence ID" value="CAF3792203.1"/>
    <property type="molecule type" value="Genomic_DNA"/>
</dbReference>
<proteinExistence type="predicted"/>
<gene>
    <name evidence="5" type="ORF">BYL167_LOCUS2514</name>
    <name evidence="1" type="ORF">CJN711_LOCUS9215</name>
    <name evidence="6" type="ORF">GIL414_LOCUS4398</name>
    <name evidence="2" type="ORF">KQP761_LOCUS36256</name>
    <name evidence="4" type="ORF">MBJ925_LOCUS24418</name>
    <name evidence="7" type="ORF">SMN809_LOCUS7643</name>
    <name evidence="8" type="ORF">UXM345_LOCUS23768</name>
    <name evidence="3" type="ORF">XDN619_LOCUS10190</name>
</gene>
<evidence type="ECO:0000313" key="7">
    <source>
        <dbReference type="EMBL" id="CAF3920540.1"/>
    </source>
</evidence>
<dbReference type="Proteomes" id="UP000681967">
    <property type="component" value="Unassembled WGS sequence"/>
</dbReference>
<dbReference type="Gene3D" id="3.40.50.150">
    <property type="entry name" value="Vaccinia Virus protein VP39"/>
    <property type="match status" value="1"/>
</dbReference>
<dbReference type="InterPro" id="IPR029063">
    <property type="entry name" value="SAM-dependent_MTases_sf"/>
</dbReference>
<evidence type="ECO:0000313" key="5">
    <source>
        <dbReference type="EMBL" id="CAF3792203.1"/>
    </source>
</evidence>
<dbReference type="Proteomes" id="UP000681720">
    <property type="component" value="Unassembled WGS sequence"/>
</dbReference>
<comment type="caution">
    <text evidence="3">The sequence shown here is derived from an EMBL/GenBank/DDBJ whole genome shotgun (WGS) entry which is preliminary data.</text>
</comment>
<dbReference type="EMBL" id="CAJNOW010020491">
    <property type="protein sequence ID" value="CAF1679715.1"/>
    <property type="molecule type" value="Genomic_DNA"/>
</dbReference>
<reference evidence="3" key="1">
    <citation type="submission" date="2021-02" db="EMBL/GenBank/DDBJ databases">
        <authorList>
            <person name="Nowell W R."/>
        </authorList>
    </citation>
    <scope>NUCLEOTIDE SEQUENCE</scope>
</reference>
<dbReference type="Proteomes" id="UP000663855">
    <property type="component" value="Unassembled WGS sequence"/>
</dbReference>
<dbReference type="EMBL" id="CAJOBJ010001056">
    <property type="protein sequence ID" value="CAF3859236.1"/>
    <property type="molecule type" value="Genomic_DNA"/>
</dbReference>
<dbReference type="SUPFAM" id="SSF53335">
    <property type="entry name" value="S-adenosyl-L-methionine-dependent methyltransferases"/>
    <property type="match status" value="1"/>
</dbReference>
<dbReference type="EMBL" id="CAJOBI010002250">
    <property type="protein sequence ID" value="CAF3920540.1"/>
    <property type="molecule type" value="Genomic_DNA"/>
</dbReference>
<dbReference type="OrthoDB" id="10010678at2759"/>
<dbReference type="Proteomes" id="UP000663824">
    <property type="component" value="Unassembled WGS sequence"/>
</dbReference>
<evidence type="ECO:0000313" key="4">
    <source>
        <dbReference type="EMBL" id="CAF2112534.1"/>
    </source>
</evidence>
<dbReference type="Proteomes" id="UP000663842">
    <property type="component" value="Unassembled WGS sequence"/>
</dbReference>
<dbReference type="EMBL" id="CAJNRE010012697">
    <property type="protein sequence ID" value="CAF2112534.1"/>
    <property type="molecule type" value="Genomic_DNA"/>
</dbReference>
<dbReference type="EMBL" id="CAJOBF010004171">
    <property type="protein sequence ID" value="CAF4127137.1"/>
    <property type="molecule type" value="Genomic_DNA"/>
</dbReference>
<evidence type="ECO:0000313" key="1">
    <source>
        <dbReference type="EMBL" id="CAF1144501.1"/>
    </source>
</evidence>
<dbReference type="EMBL" id="CAJNOV010003521">
    <property type="protein sequence ID" value="CAF1144501.1"/>
    <property type="molecule type" value="Genomic_DNA"/>
</dbReference>
<organism evidence="3 9">
    <name type="scientific">Rotaria magnacalcarata</name>
    <dbReference type="NCBI Taxonomy" id="392030"/>
    <lineage>
        <taxon>Eukaryota</taxon>
        <taxon>Metazoa</taxon>
        <taxon>Spiralia</taxon>
        <taxon>Gnathifera</taxon>
        <taxon>Rotifera</taxon>
        <taxon>Eurotatoria</taxon>
        <taxon>Bdelloidea</taxon>
        <taxon>Philodinida</taxon>
        <taxon>Philodinidae</taxon>
        <taxon>Rotaria</taxon>
    </lineage>
</organism>
<evidence type="ECO:0000313" key="8">
    <source>
        <dbReference type="EMBL" id="CAF4127137.1"/>
    </source>
</evidence>
<dbReference type="EMBL" id="CAJNRG010003581">
    <property type="protein sequence ID" value="CAF2058716.1"/>
    <property type="molecule type" value="Genomic_DNA"/>
</dbReference>
<accession>A0A816QDM9</accession>
<name>A0A816QDM9_9BILA</name>